<evidence type="ECO:0000256" key="1">
    <source>
        <dbReference type="PROSITE-ProRule" id="PRU10141"/>
    </source>
</evidence>
<dbReference type="Pfam" id="PF00069">
    <property type="entry name" value="Pkinase"/>
    <property type="match status" value="1"/>
</dbReference>
<dbReference type="SUPFAM" id="SSF56112">
    <property type="entry name" value="Protein kinase-like (PK-like)"/>
    <property type="match status" value="1"/>
</dbReference>
<dbReference type="Proteomes" id="UP000016666">
    <property type="component" value="Unassembled WGS sequence"/>
</dbReference>
<dbReference type="InterPro" id="IPR000719">
    <property type="entry name" value="Prot_kinase_dom"/>
</dbReference>
<protein>
    <recommendedName>
        <fullName evidence="2">Protein kinase domain-containing protein</fullName>
    </recommendedName>
</protein>
<sequence length="164" mass="17893">MTKEEDLPDWSSSKEFYEKYEPKEVLGRGVSSVVRRCIHKATRQEYAVKIIDITAGNITPKEVQELREATAKEIDILRKVSGHPNVSELGSGRWGGGSSAPFILQGVPRNQTSTSPIVLAGHRTPALSSLCSTFAHTCQQCPGHPGYLPPALPLKTLTKITSLI</sequence>
<dbReference type="InterPro" id="IPR017441">
    <property type="entry name" value="Protein_kinase_ATP_BS"/>
</dbReference>
<evidence type="ECO:0000313" key="3">
    <source>
        <dbReference type="Ensembl" id="ENSAPLP00000018946.1"/>
    </source>
</evidence>
<organism evidence="3 4">
    <name type="scientific">Anas platyrhynchos platyrhynchos</name>
    <name type="common">Northern mallard</name>
    <dbReference type="NCBI Taxonomy" id="8840"/>
    <lineage>
        <taxon>Eukaryota</taxon>
        <taxon>Metazoa</taxon>
        <taxon>Chordata</taxon>
        <taxon>Craniata</taxon>
        <taxon>Vertebrata</taxon>
        <taxon>Euteleostomi</taxon>
        <taxon>Archelosauria</taxon>
        <taxon>Archosauria</taxon>
        <taxon>Dinosauria</taxon>
        <taxon>Saurischia</taxon>
        <taxon>Theropoda</taxon>
        <taxon>Coelurosauria</taxon>
        <taxon>Aves</taxon>
        <taxon>Neognathae</taxon>
        <taxon>Galloanserae</taxon>
        <taxon>Anseriformes</taxon>
        <taxon>Anatidae</taxon>
        <taxon>Anatinae</taxon>
        <taxon>Anas</taxon>
    </lineage>
</organism>
<proteinExistence type="predicted"/>
<dbReference type="AlphaFoldDB" id="A0A493SZH3"/>
<dbReference type="Ensembl" id="ENSAPLT00000023786.1">
    <property type="protein sequence ID" value="ENSAPLP00000018946.1"/>
    <property type="gene ID" value="ENSAPLG00000027147.1"/>
</dbReference>
<feature type="binding site" evidence="1">
    <location>
        <position position="49"/>
    </location>
    <ligand>
        <name>ATP</name>
        <dbReference type="ChEBI" id="CHEBI:30616"/>
    </ligand>
</feature>
<keyword evidence="1" id="KW-0067">ATP-binding</keyword>
<evidence type="ECO:0000259" key="2">
    <source>
        <dbReference type="PROSITE" id="PS50011"/>
    </source>
</evidence>
<name>A0A493SZH3_ANAPP</name>
<dbReference type="FunFam" id="3.30.200.20:FF:000138">
    <property type="entry name" value="Phosphorylase b kinase gamma catalytic chain, liver/testis"/>
    <property type="match status" value="1"/>
</dbReference>
<keyword evidence="1" id="KW-0547">Nucleotide-binding</keyword>
<dbReference type="PROSITE" id="PS00107">
    <property type="entry name" value="PROTEIN_KINASE_ATP"/>
    <property type="match status" value="1"/>
</dbReference>
<dbReference type="STRING" id="8840.ENSAPLP00000018946"/>
<keyword evidence="4" id="KW-1185">Reference proteome</keyword>
<dbReference type="InterPro" id="IPR011009">
    <property type="entry name" value="Kinase-like_dom_sf"/>
</dbReference>
<reference evidence="3" key="3">
    <citation type="submission" date="2025-09" db="UniProtKB">
        <authorList>
            <consortium name="Ensembl"/>
        </authorList>
    </citation>
    <scope>IDENTIFICATION</scope>
</reference>
<reference evidence="3" key="2">
    <citation type="submission" date="2025-08" db="UniProtKB">
        <authorList>
            <consortium name="Ensembl"/>
        </authorList>
    </citation>
    <scope>IDENTIFICATION</scope>
</reference>
<dbReference type="GO" id="GO:0004672">
    <property type="term" value="F:protein kinase activity"/>
    <property type="evidence" value="ECO:0007669"/>
    <property type="project" value="InterPro"/>
</dbReference>
<dbReference type="GeneTree" id="ENSGT00940000158139"/>
<dbReference type="PROSITE" id="PS50011">
    <property type="entry name" value="PROTEIN_KINASE_DOM"/>
    <property type="match status" value="1"/>
</dbReference>
<feature type="domain" description="Protein kinase" evidence="2">
    <location>
        <begin position="20"/>
        <end position="164"/>
    </location>
</feature>
<dbReference type="Gene3D" id="3.30.200.20">
    <property type="entry name" value="Phosphorylase Kinase, domain 1"/>
    <property type="match status" value="1"/>
</dbReference>
<reference evidence="4" key="1">
    <citation type="submission" date="2017-10" db="EMBL/GenBank/DDBJ databases">
        <title>A new Pekin duck reference genome.</title>
        <authorList>
            <person name="Hou Z.-C."/>
            <person name="Zhou Z.-K."/>
            <person name="Zhu F."/>
            <person name="Hou S.-S."/>
        </authorList>
    </citation>
    <scope>NUCLEOTIDE SEQUENCE [LARGE SCALE GENOMIC DNA]</scope>
</reference>
<dbReference type="GO" id="GO:0005524">
    <property type="term" value="F:ATP binding"/>
    <property type="evidence" value="ECO:0007669"/>
    <property type="project" value="UniProtKB-UniRule"/>
</dbReference>
<accession>A0A493SZH3</accession>
<evidence type="ECO:0000313" key="4">
    <source>
        <dbReference type="Proteomes" id="UP000016666"/>
    </source>
</evidence>